<keyword evidence="5" id="KW-0694">RNA-binding</keyword>
<accession>A0A1F6FFT2</accession>
<dbReference type="GO" id="GO:0006412">
    <property type="term" value="P:translation"/>
    <property type="evidence" value="ECO:0007669"/>
    <property type="project" value="UniProtKB-UniRule"/>
</dbReference>
<name>A0A1F6FFT2_9BACT</name>
<dbReference type="InterPro" id="IPR002136">
    <property type="entry name" value="Ribosomal_uL4"/>
</dbReference>
<dbReference type="PANTHER" id="PTHR10746:SF6">
    <property type="entry name" value="LARGE RIBOSOMAL SUBUNIT PROTEIN UL4M"/>
    <property type="match status" value="1"/>
</dbReference>
<dbReference type="GO" id="GO:1990904">
    <property type="term" value="C:ribonucleoprotein complex"/>
    <property type="evidence" value="ECO:0007669"/>
    <property type="project" value="UniProtKB-KW"/>
</dbReference>
<evidence type="ECO:0000256" key="2">
    <source>
        <dbReference type="ARBA" id="ARBA00022980"/>
    </source>
</evidence>
<dbReference type="GO" id="GO:0003735">
    <property type="term" value="F:structural constituent of ribosome"/>
    <property type="evidence" value="ECO:0007669"/>
    <property type="project" value="InterPro"/>
</dbReference>
<comment type="caution">
    <text evidence="7">The sequence shown here is derived from an EMBL/GenBank/DDBJ whole genome shotgun (WGS) entry which is preliminary data.</text>
</comment>
<dbReference type="GO" id="GO:0005840">
    <property type="term" value="C:ribosome"/>
    <property type="evidence" value="ECO:0007669"/>
    <property type="project" value="UniProtKB-KW"/>
</dbReference>
<evidence type="ECO:0000313" key="7">
    <source>
        <dbReference type="EMBL" id="OGG84697.1"/>
    </source>
</evidence>
<evidence type="ECO:0000256" key="3">
    <source>
        <dbReference type="ARBA" id="ARBA00023274"/>
    </source>
</evidence>
<dbReference type="STRING" id="1798525.A3G90_01255"/>
<evidence type="ECO:0000313" key="8">
    <source>
        <dbReference type="Proteomes" id="UP000177325"/>
    </source>
</evidence>
<reference evidence="7 8" key="1">
    <citation type="journal article" date="2016" name="Nat. Commun.">
        <title>Thousands of microbial genomes shed light on interconnected biogeochemical processes in an aquifer system.</title>
        <authorList>
            <person name="Anantharaman K."/>
            <person name="Brown C.T."/>
            <person name="Hug L.A."/>
            <person name="Sharon I."/>
            <person name="Castelle C.J."/>
            <person name="Probst A.J."/>
            <person name="Thomas B.C."/>
            <person name="Singh A."/>
            <person name="Wilkins M.J."/>
            <person name="Karaoz U."/>
            <person name="Brodie E.L."/>
            <person name="Williams K.H."/>
            <person name="Hubbard S.S."/>
            <person name="Banfield J.F."/>
        </authorList>
    </citation>
    <scope>NUCLEOTIDE SEQUENCE [LARGE SCALE GENOMIC DNA]</scope>
</reference>
<evidence type="ECO:0000256" key="1">
    <source>
        <dbReference type="ARBA" id="ARBA00010528"/>
    </source>
</evidence>
<keyword evidence="5" id="KW-0699">rRNA-binding</keyword>
<comment type="similarity">
    <text evidence="1 5">Belongs to the universal ribosomal protein uL4 family.</text>
</comment>
<dbReference type="Proteomes" id="UP000177325">
    <property type="component" value="Unassembled WGS sequence"/>
</dbReference>
<keyword evidence="3 5" id="KW-0687">Ribonucleoprotein</keyword>
<feature type="compositionally biased region" description="Basic residues" evidence="6">
    <location>
        <begin position="59"/>
        <end position="76"/>
    </location>
</feature>
<organism evidence="7 8">
    <name type="scientific">Candidatus Kaiserbacteria bacterium RIFCSPLOWO2_12_FULL_45_26</name>
    <dbReference type="NCBI Taxonomy" id="1798525"/>
    <lineage>
        <taxon>Bacteria</taxon>
        <taxon>Candidatus Kaiseribacteriota</taxon>
    </lineage>
</organism>
<feature type="compositionally biased region" description="Basic and acidic residues" evidence="6">
    <location>
        <begin position="46"/>
        <end position="58"/>
    </location>
</feature>
<dbReference type="InterPro" id="IPR013005">
    <property type="entry name" value="Ribosomal_uL4-like"/>
</dbReference>
<gene>
    <name evidence="5" type="primary">rplD</name>
    <name evidence="7" type="ORF">A3G90_01255</name>
</gene>
<comment type="function">
    <text evidence="5">Forms part of the polypeptide exit tunnel.</text>
</comment>
<keyword evidence="2 5" id="KW-0689">Ribosomal protein</keyword>
<dbReference type="AlphaFoldDB" id="A0A1F6FFT2"/>
<evidence type="ECO:0000256" key="6">
    <source>
        <dbReference type="SAM" id="MobiDB-lite"/>
    </source>
</evidence>
<dbReference type="Pfam" id="PF00573">
    <property type="entry name" value="Ribosomal_L4"/>
    <property type="match status" value="1"/>
</dbReference>
<dbReference type="PANTHER" id="PTHR10746">
    <property type="entry name" value="50S RIBOSOMAL PROTEIN L4"/>
    <property type="match status" value="1"/>
</dbReference>
<dbReference type="GO" id="GO:0019843">
    <property type="term" value="F:rRNA binding"/>
    <property type="evidence" value="ECO:0007669"/>
    <property type="project" value="UniProtKB-UniRule"/>
</dbReference>
<dbReference type="Gene3D" id="3.40.1370.10">
    <property type="match status" value="1"/>
</dbReference>
<feature type="region of interest" description="Disordered" evidence="6">
    <location>
        <begin position="46"/>
        <end position="91"/>
    </location>
</feature>
<protein>
    <recommendedName>
        <fullName evidence="4 5">Large ribosomal subunit protein uL4</fullName>
    </recommendedName>
</protein>
<comment type="function">
    <text evidence="5">One of the primary rRNA binding proteins, this protein initially binds near the 5'-end of the 23S rRNA. It is important during the early stages of 50S assembly. It makes multiple contacts with different domains of the 23S rRNA in the assembled 50S subunit and ribosome.</text>
</comment>
<proteinExistence type="inferred from homology"/>
<dbReference type="SUPFAM" id="SSF52166">
    <property type="entry name" value="Ribosomal protein L4"/>
    <property type="match status" value="1"/>
</dbReference>
<dbReference type="EMBL" id="MFMM01000001">
    <property type="protein sequence ID" value="OGG84697.1"/>
    <property type="molecule type" value="Genomic_DNA"/>
</dbReference>
<dbReference type="HAMAP" id="MF_01328_B">
    <property type="entry name" value="Ribosomal_uL4_B"/>
    <property type="match status" value="1"/>
</dbReference>
<dbReference type="NCBIfam" id="TIGR03953">
    <property type="entry name" value="rplD_bact"/>
    <property type="match status" value="1"/>
</dbReference>
<evidence type="ECO:0000256" key="4">
    <source>
        <dbReference type="ARBA" id="ARBA00035244"/>
    </source>
</evidence>
<comment type="subunit">
    <text evidence="5">Part of the 50S ribosomal subunit.</text>
</comment>
<dbReference type="InterPro" id="IPR023574">
    <property type="entry name" value="Ribosomal_uL4_dom_sf"/>
</dbReference>
<sequence>MNAKIYSHEGAEVGNISLPEAVFGVAWNADLVHEVVIGMQANARESTAHTKGRGDVRGGGKKPWKQKGTGRARHGSSRSPMWVGGGVSHGPRNEKDYSVKINKKVRAKALAVVLSKKFVDAEVIFVDSLSITEPKTAKGKLVLNALAKGTGQTSLATKRKNTALVVLPNRSEAIEKSFRNFGNIEVMQAKDINPVDLLTYKYVVVADPASALEVLSKRVSVTAATPKK</sequence>
<evidence type="ECO:0000256" key="5">
    <source>
        <dbReference type="HAMAP-Rule" id="MF_01328"/>
    </source>
</evidence>